<dbReference type="FunFam" id="3.90.70.10:FF:000010">
    <property type="entry name" value="Calpain 15"/>
    <property type="match status" value="1"/>
</dbReference>
<keyword evidence="2" id="KW-0597">Phosphoprotein</keyword>
<evidence type="ECO:0000259" key="12">
    <source>
        <dbReference type="PROSITE" id="PS50203"/>
    </source>
</evidence>
<dbReference type="CDD" id="cd00044">
    <property type="entry name" value="CysPc"/>
    <property type="match status" value="1"/>
</dbReference>
<dbReference type="InterPro" id="IPR038765">
    <property type="entry name" value="Papain-like_cys_pep_sf"/>
</dbReference>
<evidence type="ECO:0000256" key="1">
    <source>
        <dbReference type="ARBA" id="ARBA00007623"/>
    </source>
</evidence>
<keyword evidence="14" id="KW-1185">Reference proteome</keyword>
<dbReference type="GO" id="GO:0008270">
    <property type="term" value="F:zinc ion binding"/>
    <property type="evidence" value="ECO:0007669"/>
    <property type="project" value="UniProtKB-KW"/>
</dbReference>
<dbReference type="SUPFAM" id="SSF54001">
    <property type="entry name" value="Cysteine proteinases"/>
    <property type="match status" value="1"/>
</dbReference>
<feature type="active site" evidence="10 11">
    <location>
        <position position="105"/>
    </location>
</feature>
<dbReference type="OMA" id="HERAEND"/>
<dbReference type="GO" id="GO:0004198">
    <property type="term" value="F:calcium-dependent cysteine-type endopeptidase activity"/>
    <property type="evidence" value="ECO:0007669"/>
    <property type="project" value="InterPro"/>
</dbReference>
<evidence type="ECO:0000256" key="4">
    <source>
        <dbReference type="ARBA" id="ARBA00022723"/>
    </source>
</evidence>
<dbReference type="InParanoid" id="A0A078B2J0"/>
<dbReference type="PRINTS" id="PR00704">
    <property type="entry name" value="CALPAIN"/>
</dbReference>
<evidence type="ECO:0000256" key="7">
    <source>
        <dbReference type="ARBA" id="ARBA00022801"/>
    </source>
</evidence>
<organism evidence="13 14">
    <name type="scientific">Stylonychia lemnae</name>
    <name type="common">Ciliate</name>
    <dbReference type="NCBI Taxonomy" id="5949"/>
    <lineage>
        <taxon>Eukaryota</taxon>
        <taxon>Sar</taxon>
        <taxon>Alveolata</taxon>
        <taxon>Ciliophora</taxon>
        <taxon>Intramacronucleata</taxon>
        <taxon>Spirotrichea</taxon>
        <taxon>Stichotrichia</taxon>
        <taxon>Sporadotrichida</taxon>
        <taxon>Oxytrichidae</taxon>
        <taxon>Stylonychinae</taxon>
        <taxon>Stylonychia</taxon>
    </lineage>
</organism>
<dbReference type="PROSITE" id="PS50203">
    <property type="entry name" value="CALPAIN_CAT"/>
    <property type="match status" value="1"/>
</dbReference>
<evidence type="ECO:0000256" key="11">
    <source>
        <dbReference type="PROSITE-ProRule" id="PRU00239"/>
    </source>
</evidence>
<proteinExistence type="inferred from homology"/>
<evidence type="ECO:0000256" key="8">
    <source>
        <dbReference type="ARBA" id="ARBA00022807"/>
    </source>
</evidence>
<feature type="domain" description="Calpain catalytic" evidence="12">
    <location>
        <begin position="40"/>
        <end position="345"/>
    </location>
</feature>
<evidence type="ECO:0000256" key="6">
    <source>
        <dbReference type="ARBA" id="ARBA00022771"/>
    </source>
</evidence>
<dbReference type="AlphaFoldDB" id="A0A078B2J0"/>
<dbReference type="Pfam" id="PF00648">
    <property type="entry name" value="Peptidase_C2"/>
    <property type="match status" value="1"/>
</dbReference>
<evidence type="ECO:0000256" key="5">
    <source>
        <dbReference type="ARBA" id="ARBA00022737"/>
    </source>
</evidence>
<keyword evidence="3 11" id="KW-0645">Protease</keyword>
<reference evidence="13 14" key="1">
    <citation type="submission" date="2014-06" db="EMBL/GenBank/DDBJ databases">
        <authorList>
            <person name="Swart Estienne"/>
        </authorList>
    </citation>
    <scope>NUCLEOTIDE SEQUENCE [LARGE SCALE GENOMIC DNA]</scope>
    <source>
        <strain evidence="13 14">130c</strain>
    </source>
</reference>
<evidence type="ECO:0000256" key="2">
    <source>
        <dbReference type="ARBA" id="ARBA00022553"/>
    </source>
</evidence>
<feature type="active site" evidence="10 11">
    <location>
        <position position="289"/>
    </location>
</feature>
<dbReference type="Gene3D" id="3.90.70.10">
    <property type="entry name" value="Cysteine proteinases"/>
    <property type="match status" value="1"/>
</dbReference>
<dbReference type="PANTHER" id="PTHR10183:SF379">
    <property type="entry name" value="CALPAIN-5"/>
    <property type="match status" value="1"/>
</dbReference>
<dbReference type="EMBL" id="CCKQ01015609">
    <property type="protein sequence ID" value="CDW87437.1"/>
    <property type="molecule type" value="Genomic_DNA"/>
</dbReference>
<evidence type="ECO:0000256" key="10">
    <source>
        <dbReference type="PIRSR" id="PIRSR622684-1"/>
    </source>
</evidence>
<keyword evidence="6" id="KW-0863">Zinc-finger</keyword>
<evidence type="ECO:0000313" key="14">
    <source>
        <dbReference type="Proteomes" id="UP000039865"/>
    </source>
</evidence>
<evidence type="ECO:0000256" key="9">
    <source>
        <dbReference type="ARBA" id="ARBA00022833"/>
    </source>
</evidence>
<keyword evidence="7 11" id="KW-0378">Hydrolase</keyword>
<feature type="active site" evidence="10 11">
    <location>
        <position position="264"/>
    </location>
</feature>
<evidence type="ECO:0000256" key="3">
    <source>
        <dbReference type="ARBA" id="ARBA00022670"/>
    </source>
</evidence>
<dbReference type="InterPro" id="IPR001300">
    <property type="entry name" value="Peptidase_C2_calpain_cat"/>
</dbReference>
<protein>
    <submittedName>
        <fullName evidence="13">Calpain family cysteine protease containing protein</fullName>
    </submittedName>
</protein>
<dbReference type="GO" id="GO:0006508">
    <property type="term" value="P:proteolysis"/>
    <property type="evidence" value="ECO:0007669"/>
    <property type="project" value="UniProtKB-KW"/>
</dbReference>
<dbReference type="SMART" id="SM00230">
    <property type="entry name" value="CysPc"/>
    <property type="match status" value="1"/>
</dbReference>
<dbReference type="Proteomes" id="UP000039865">
    <property type="component" value="Unassembled WGS sequence"/>
</dbReference>
<comment type="similarity">
    <text evidence="1">Belongs to the peptidase C2 family.</text>
</comment>
<name>A0A078B2J0_STYLE</name>
<evidence type="ECO:0000313" key="13">
    <source>
        <dbReference type="EMBL" id="CDW87437.1"/>
    </source>
</evidence>
<dbReference type="OrthoDB" id="429736at2759"/>
<gene>
    <name evidence="13" type="primary">Contig11029.g11789</name>
    <name evidence="13" type="ORF">STYLEM_16540</name>
</gene>
<keyword evidence="5" id="KW-0677">Repeat</keyword>
<dbReference type="InterPro" id="IPR022684">
    <property type="entry name" value="Calpain_cysteine_protease"/>
</dbReference>
<keyword evidence="8 11" id="KW-0788">Thiol protease</keyword>
<keyword evidence="4" id="KW-0479">Metal-binding</keyword>
<dbReference type="PANTHER" id="PTHR10183">
    <property type="entry name" value="CALPAIN"/>
    <property type="match status" value="1"/>
</dbReference>
<accession>A0A078B2J0</accession>
<keyword evidence="9" id="KW-0862">Zinc</keyword>
<sequence length="862" mass="99734">MQKSQAGSIPIISTTKPGGRDLLPHLKELDYNFIIQKNTPFIDSDFPANSSSLSNRNTKLNYIQQNQWSQFRWARPQELFDSETFSIFFEDISPNDILQGDLGNCYFLSALSAIAEFPQRIKDIFAVQESNSSGCYAVKICLNGEFKTIVIDDMFPCADGDGLGNSELTPAFSKTKNKELWVLILEKVWAKINHTYENTITGFASEAFRCLTGAPVEFHNHDYIEDIWDQIVEADQRNYIICTSAGKTNLSDEDYNKIGLVSDHAYAVIQAVDIQTQEYGRLKLLKLRNPWGHKEWMGDWSDKSSKWTDELRKKLEFVDADDGVFFISYQDYMNYYRSTTICKVHDGFHHNSIKIDSANKPMAGQSSIGARPYDLIKITLKEKGKIFATVVQPTKRFVAQNLKGSENYDTSFVKIILGRYNEENFAEMFTFLESKCSNYDNVTVESKDEYEPGEYILLVEIDWRQDIYKEYVLQSYASTDQVELSLLGENEHPNFLEEVLKSCARQKTQRKNFEDKGEPDAFRAISITDSGAEYGYIYYQNDTKQETTMQETCLFHKLENFEVLPPYDKAQKGGNYQITVNITPNQNAIIILRRTDRQASYGVSYFTSVVYPDDYYLNQVYDKAKVQRINYQGEDKDIYFYSLLFGVGYFWLFENKSASTQFEAKFNFELTNLCSEGETPSGPSDPLLSTWDINLQPGEVKIKKLVMLDPVQPWGYKFSYSFKCFEIVTTEEDIIRTVKQFGQVKRFKYGSTDQDMTYTVHFFNEQYIFLFENKEKKKLFKSTFNFELTNLRIQDEPDGATSFKVDVQPGQRAIRKISRVDPMIESKYKCSYSYQFTTSKVEINIDDAELGQDIDQYRDEKV</sequence>